<protein>
    <submittedName>
        <fullName evidence="2">Uncharacterized protein</fullName>
    </submittedName>
</protein>
<gene>
    <name evidence="2" type="ORF">NEUTE1DRAFT_122734</name>
</gene>
<dbReference type="PANTHER" id="PTHR37576:SF2">
    <property type="entry name" value="DEFECT AT LOW TEMPERATURE PROTEIN 1"/>
    <property type="match status" value="1"/>
</dbReference>
<feature type="transmembrane region" description="Helical" evidence="1">
    <location>
        <begin position="363"/>
        <end position="385"/>
    </location>
</feature>
<keyword evidence="3" id="KW-1185">Reference proteome</keyword>
<evidence type="ECO:0000256" key="1">
    <source>
        <dbReference type="SAM" id="Phobius"/>
    </source>
</evidence>
<feature type="transmembrane region" description="Helical" evidence="1">
    <location>
        <begin position="121"/>
        <end position="140"/>
    </location>
</feature>
<proteinExistence type="predicted"/>
<reference evidence="3" key="1">
    <citation type="journal article" date="2011" name="Genetics">
        <title>Massive changes in genome architecture accompany the transition to self-fertility in the filamentous fungus Neurospora tetrasperma.</title>
        <authorList>
            <person name="Ellison C.E."/>
            <person name="Stajich J.E."/>
            <person name="Jacobson D.J."/>
            <person name="Natvig D.O."/>
            <person name="Lapidus A."/>
            <person name="Foster B."/>
            <person name="Aerts A."/>
            <person name="Riley R."/>
            <person name="Lindquist E.A."/>
            <person name="Grigoriev I.V."/>
            <person name="Taylor J.W."/>
        </authorList>
    </citation>
    <scope>NUCLEOTIDE SEQUENCE [LARGE SCALE GENOMIC DNA]</scope>
    <source>
        <strain evidence="3">FGSC 2508 / P0657</strain>
    </source>
</reference>
<dbReference type="AlphaFoldDB" id="F8MND3"/>
<dbReference type="HOGENOM" id="CLU_635482_0_0_1"/>
<dbReference type="EMBL" id="GL891305">
    <property type="protein sequence ID" value="EGO56108.1"/>
    <property type="molecule type" value="Genomic_DNA"/>
</dbReference>
<evidence type="ECO:0000313" key="2">
    <source>
        <dbReference type="EMBL" id="EGO56108.1"/>
    </source>
</evidence>
<dbReference type="Proteomes" id="UP000008065">
    <property type="component" value="Unassembled WGS sequence"/>
</dbReference>
<feature type="transmembrane region" description="Helical" evidence="1">
    <location>
        <begin position="58"/>
        <end position="79"/>
    </location>
</feature>
<dbReference type="Pfam" id="PF11374">
    <property type="entry name" value="DUF3176"/>
    <property type="match status" value="1"/>
</dbReference>
<evidence type="ECO:0000313" key="3">
    <source>
        <dbReference type="Proteomes" id="UP000008065"/>
    </source>
</evidence>
<name>F8MND3_NEUT8</name>
<dbReference type="OrthoDB" id="5357734at2759"/>
<dbReference type="KEGG" id="nte:NEUTE1DRAFT122734"/>
<dbReference type="RefSeq" id="XP_009851747.1">
    <property type="nucleotide sequence ID" value="XM_009853445.1"/>
</dbReference>
<dbReference type="PANTHER" id="PTHR37576">
    <property type="entry name" value="DEFECT AT LOW TEMPERATURE PROTEIN 1"/>
    <property type="match status" value="1"/>
</dbReference>
<keyword evidence="1" id="KW-0812">Transmembrane</keyword>
<feature type="transmembrane region" description="Helical" evidence="1">
    <location>
        <begin position="15"/>
        <end position="38"/>
    </location>
</feature>
<accession>F8MND3</accession>
<dbReference type="InterPro" id="IPR021514">
    <property type="entry name" value="DUF3176"/>
</dbReference>
<keyword evidence="1" id="KW-0472">Membrane</keyword>
<dbReference type="GeneID" id="20824347"/>
<dbReference type="VEuPathDB" id="FungiDB:NEUTE1DRAFT_122734"/>
<organism evidence="2 3">
    <name type="scientific">Neurospora tetrasperma (strain FGSC 2508 / ATCC MYA-4615 / P0657)</name>
    <dbReference type="NCBI Taxonomy" id="510951"/>
    <lineage>
        <taxon>Eukaryota</taxon>
        <taxon>Fungi</taxon>
        <taxon>Dikarya</taxon>
        <taxon>Ascomycota</taxon>
        <taxon>Pezizomycotina</taxon>
        <taxon>Sordariomycetes</taxon>
        <taxon>Sordariomycetidae</taxon>
        <taxon>Sordariales</taxon>
        <taxon>Sordariaceae</taxon>
        <taxon>Neurospora</taxon>
    </lineage>
</organism>
<sequence length="443" mass="50098">MPFSWACRVPDRVRLLPWLSLFLPVLLGIAGLAGNVTIRSLAIGHPVSNWSSWADPQMLVSGIGTVCVAVLTFGFKGGAKTSFWVRARKGMPLSDVHYAWESTTSVAEAAKAIWRGKSLSVAWLTILFVVAIPGNAWLWAHFLYQDDVALSYNGTANIHITPKILPPFPLALTINRPIMTAYREYLANTAVQFPFNVCDKCSVDTLMNEANKFRSMDDLMFSHYQDFLGSSFLPLPRQPNLYEGCLELFTKLGQSLYGTRFGAMRDKYWWHYEDDAFGMGYQSHIAAAYARRPDIQSSSTREHPCDLDFLSPMDDILDMYRQLAVRVSVIVAVNTNETQYVPFIGERTERQWLANKERAQLCYHAAMITHIVGILLVIFMHWGFWKLDRGYSMSPLELMNAVAHCSDESARSLLHILREAEDNASVSRLKGCFCEDLYGEFTL</sequence>
<keyword evidence="1" id="KW-1133">Transmembrane helix</keyword>